<evidence type="ECO:0000313" key="3">
    <source>
        <dbReference type="Proteomes" id="UP000294855"/>
    </source>
</evidence>
<reference evidence="2 3" key="1">
    <citation type="submission" date="2019-03" db="EMBL/GenBank/DDBJ databases">
        <title>Genomic Encyclopedia of Type Strains, Phase IV (KMG-IV): sequencing the most valuable type-strain genomes for metagenomic binning, comparative biology and taxonomic classification.</title>
        <authorList>
            <person name="Goeker M."/>
        </authorList>
    </citation>
    <scope>NUCLEOTIDE SEQUENCE [LARGE SCALE GENOMIC DNA]</scope>
    <source>
        <strain evidence="2 3">DSM 13328</strain>
    </source>
</reference>
<feature type="domain" description="GLUG" evidence="1">
    <location>
        <begin position="287"/>
        <end position="313"/>
    </location>
</feature>
<evidence type="ECO:0000313" key="2">
    <source>
        <dbReference type="EMBL" id="TDQ70285.1"/>
    </source>
</evidence>
<gene>
    <name evidence="2" type="ORF">C7391_0627</name>
</gene>
<dbReference type="RefSeq" id="WP_133517088.1">
    <property type="nucleotide sequence ID" value="NZ_JAHDUW010000006.1"/>
</dbReference>
<evidence type="ECO:0000259" key="1">
    <source>
        <dbReference type="Pfam" id="PF07581"/>
    </source>
</evidence>
<dbReference type="Pfam" id="PF07581">
    <property type="entry name" value="Glug"/>
    <property type="match status" value="2"/>
</dbReference>
<accession>A0A484F6A8</accession>
<organism evidence="2 3">
    <name type="scientific">Methanimicrococcus blatticola</name>
    <dbReference type="NCBI Taxonomy" id="91560"/>
    <lineage>
        <taxon>Archaea</taxon>
        <taxon>Methanobacteriati</taxon>
        <taxon>Methanobacteriota</taxon>
        <taxon>Stenosarchaea group</taxon>
        <taxon>Methanomicrobia</taxon>
        <taxon>Methanosarcinales</taxon>
        <taxon>Methanosarcinaceae</taxon>
        <taxon>Methanimicrococcus</taxon>
    </lineage>
</organism>
<dbReference type="EMBL" id="SNYS01000006">
    <property type="protein sequence ID" value="TDQ70285.1"/>
    <property type="molecule type" value="Genomic_DNA"/>
</dbReference>
<proteinExistence type="predicted"/>
<dbReference type="Gene3D" id="2.160.20.110">
    <property type="match status" value="1"/>
</dbReference>
<dbReference type="AlphaFoldDB" id="A0A484F6A8"/>
<dbReference type="InterPro" id="IPR011493">
    <property type="entry name" value="GLUG"/>
</dbReference>
<protein>
    <submittedName>
        <fullName evidence="2">GLUG motif-containing protein</fullName>
    </submittedName>
</protein>
<comment type="caution">
    <text evidence="2">The sequence shown here is derived from an EMBL/GenBank/DDBJ whole genome shotgun (WGS) entry which is preliminary data.</text>
</comment>
<feature type="domain" description="GLUG" evidence="1">
    <location>
        <begin position="230"/>
        <end position="253"/>
    </location>
</feature>
<name>A0A484F6A8_9EURY</name>
<dbReference type="OrthoDB" id="308501at2157"/>
<keyword evidence="3" id="KW-1185">Reference proteome</keyword>
<dbReference type="Proteomes" id="UP000294855">
    <property type="component" value="Unassembled WGS sequence"/>
</dbReference>
<sequence length="340" mass="35720">MKNKKIVLVVFAVFYFILVGIASAEPVQIESVSDLDLIRGNLAGDFILEENLTLDFSNEEDKIWISIGNYETPFTGKFDGNNKTITILNHADGLDSDADVVTFAVQKSGVALDNDEFDGQGLFGNVKSNGENSGIIENLTVIVQSHLSGGGSDNPTGVLVGYLGSDKSVETAVIKNCFVYLKDPADSEPRAVTPFSVSGKYKVGGLVGVINSGRVEKSGSEIHVNVEKNSVGGLVGYVFDGSVSECYATGDVTVLGEGIYDGNAGGLIGESESGTFSECYATGFVRSNMNAGGFLGHVSGDTEIRDVYATGDVESDLTSAGGLVGFVGKYQTLSIKNSYA</sequence>